<name>A0A918E755_9ACTN</name>
<dbReference type="EMBL" id="BMNK01000011">
    <property type="protein sequence ID" value="GGP11950.1"/>
    <property type="molecule type" value="Genomic_DNA"/>
</dbReference>
<gene>
    <name evidence="1" type="ORF">GCM10012278_57750</name>
</gene>
<evidence type="ECO:0000313" key="2">
    <source>
        <dbReference type="Proteomes" id="UP000660745"/>
    </source>
</evidence>
<dbReference type="Proteomes" id="UP000660745">
    <property type="component" value="Unassembled WGS sequence"/>
</dbReference>
<comment type="caution">
    <text evidence="1">The sequence shown here is derived from an EMBL/GenBank/DDBJ whole genome shotgun (WGS) entry which is preliminary data.</text>
</comment>
<protein>
    <submittedName>
        <fullName evidence="1">Uncharacterized protein</fullName>
    </submittedName>
</protein>
<evidence type="ECO:0000313" key="1">
    <source>
        <dbReference type="EMBL" id="GGP11950.1"/>
    </source>
</evidence>
<accession>A0A918E755</accession>
<organism evidence="1 2">
    <name type="scientific">Nonomuraea glycinis</name>
    <dbReference type="NCBI Taxonomy" id="2047744"/>
    <lineage>
        <taxon>Bacteria</taxon>
        <taxon>Bacillati</taxon>
        <taxon>Actinomycetota</taxon>
        <taxon>Actinomycetes</taxon>
        <taxon>Streptosporangiales</taxon>
        <taxon>Streptosporangiaceae</taxon>
        <taxon>Nonomuraea</taxon>
    </lineage>
</organism>
<reference evidence="1" key="2">
    <citation type="submission" date="2020-09" db="EMBL/GenBank/DDBJ databases">
        <authorList>
            <person name="Sun Q."/>
            <person name="Zhou Y."/>
        </authorList>
    </citation>
    <scope>NUCLEOTIDE SEQUENCE</scope>
    <source>
        <strain evidence="1">CGMCC 4.7430</strain>
    </source>
</reference>
<sequence length="66" mass="7318">MGADALPDEIEGLLALAEDCSLTPEAARERMRRVAASPAGWRDRARENQIADREIAMMAESMEICR</sequence>
<keyword evidence="2" id="KW-1185">Reference proteome</keyword>
<reference evidence="1" key="1">
    <citation type="journal article" date="2014" name="Int. J. Syst. Evol. Microbiol.">
        <title>Complete genome sequence of Corynebacterium casei LMG S-19264T (=DSM 44701T), isolated from a smear-ripened cheese.</title>
        <authorList>
            <consortium name="US DOE Joint Genome Institute (JGI-PGF)"/>
            <person name="Walter F."/>
            <person name="Albersmeier A."/>
            <person name="Kalinowski J."/>
            <person name="Ruckert C."/>
        </authorList>
    </citation>
    <scope>NUCLEOTIDE SEQUENCE</scope>
    <source>
        <strain evidence="1">CGMCC 4.7430</strain>
    </source>
</reference>
<proteinExistence type="predicted"/>
<dbReference type="AlphaFoldDB" id="A0A918E755"/>
<dbReference type="RefSeq" id="WP_189141871.1">
    <property type="nucleotide sequence ID" value="NZ_BMNK01000011.1"/>
</dbReference>